<accession>A0A1V0SJY6</accession>
<dbReference type="Gene3D" id="3.10.450.50">
    <property type="match status" value="1"/>
</dbReference>
<dbReference type="SUPFAM" id="SSF103642">
    <property type="entry name" value="Sec-C motif"/>
    <property type="match status" value="1"/>
</dbReference>
<dbReference type="Pfam" id="PF02810">
    <property type="entry name" value="SEC-C"/>
    <property type="match status" value="1"/>
</dbReference>
<dbReference type="EMBL" id="KY684110">
    <property type="protein sequence ID" value="ARF11928.1"/>
    <property type="molecule type" value="Genomic_DNA"/>
</dbReference>
<sequence>MPKPQRNEKCPCGSEKKYKQCCLKKDEEKRIAELDKYSKGQDEYSENLRMFADYLEEEYKDHKVINISSLLNVDNYRVFQIKNYEANVIMIAEKNDDNSGVFASRGIDNDIIIMYRGSYRSFKTNELMSVLDSIDKMIQTRLAGLEDK</sequence>
<dbReference type="InterPro" id="IPR004027">
    <property type="entry name" value="SEC_C_motif"/>
</dbReference>
<name>A0A1V0SJY6_9VIRU</name>
<evidence type="ECO:0000313" key="1">
    <source>
        <dbReference type="EMBL" id="ARF11928.1"/>
    </source>
</evidence>
<organism evidence="1">
    <name type="scientific">Klosneuvirus KNV1</name>
    <dbReference type="NCBI Taxonomy" id="1977640"/>
    <lineage>
        <taxon>Viruses</taxon>
        <taxon>Varidnaviria</taxon>
        <taxon>Bamfordvirae</taxon>
        <taxon>Nucleocytoviricota</taxon>
        <taxon>Megaviricetes</taxon>
        <taxon>Imitervirales</taxon>
        <taxon>Mimiviridae</taxon>
        <taxon>Klosneuvirinae</taxon>
        <taxon>Klosneuvirus</taxon>
    </lineage>
</organism>
<reference evidence="1" key="1">
    <citation type="journal article" date="2017" name="Science">
        <title>Giant viruses with an expanded complement of translation system components.</title>
        <authorList>
            <person name="Schulz F."/>
            <person name="Yutin N."/>
            <person name="Ivanova N.N."/>
            <person name="Ortega D.R."/>
            <person name="Lee T.K."/>
            <person name="Vierheilig J."/>
            <person name="Daims H."/>
            <person name="Horn M."/>
            <person name="Wagner M."/>
            <person name="Jensen G.J."/>
            <person name="Kyrpides N.C."/>
            <person name="Koonin E.V."/>
            <person name="Woyke T."/>
        </authorList>
    </citation>
    <scope>NUCLEOTIDE SEQUENCE</scope>
    <source>
        <strain evidence="1">KNV1</strain>
    </source>
</reference>
<protein>
    <submittedName>
        <fullName evidence="1">SEC-C motif protein</fullName>
    </submittedName>
</protein>
<proteinExistence type="predicted"/>
<gene>
    <name evidence="1" type="ORF">Klosneuvirus_3_63</name>
</gene>